<name>A0A9Q3YYP0_9FLAO</name>
<evidence type="ECO:0000256" key="2">
    <source>
        <dbReference type="ARBA" id="ARBA00022729"/>
    </source>
</evidence>
<dbReference type="NCBIfam" id="TIGR04183">
    <property type="entry name" value="Por_Secre_tail"/>
    <property type="match status" value="1"/>
</dbReference>
<keyword evidence="7" id="KW-1185">Reference proteome</keyword>
<comment type="caution">
    <text evidence="6">The sequence shown here is derived from an EMBL/GenBank/DDBJ whole genome shotgun (WGS) entry which is preliminary data.</text>
</comment>
<dbReference type="PANTHER" id="PTHR47566">
    <property type="match status" value="1"/>
</dbReference>
<evidence type="ECO:0000313" key="6">
    <source>
        <dbReference type="EMBL" id="MCD1116805.1"/>
    </source>
</evidence>
<gene>
    <name evidence="6" type="ORF">LO744_08040</name>
</gene>
<dbReference type="RefSeq" id="WP_230668575.1">
    <property type="nucleotide sequence ID" value="NZ_JAJNAY010000001.1"/>
</dbReference>
<dbReference type="Gene3D" id="3.80.10.10">
    <property type="entry name" value="Ribonuclease Inhibitor"/>
    <property type="match status" value="2"/>
</dbReference>
<dbReference type="InterPro" id="IPR032675">
    <property type="entry name" value="LRR_dom_sf"/>
</dbReference>
<dbReference type="InterPro" id="IPR026444">
    <property type="entry name" value="Secre_tail"/>
</dbReference>
<dbReference type="Proteomes" id="UP001108025">
    <property type="component" value="Unassembled WGS sequence"/>
</dbReference>
<reference evidence="6" key="1">
    <citation type="submission" date="2021-11" db="EMBL/GenBank/DDBJ databases">
        <title>Description of novel Chryseobacterium species.</title>
        <authorList>
            <person name="Saticioglu I.B."/>
            <person name="Ay H."/>
            <person name="Altun S."/>
            <person name="Duman M."/>
        </authorList>
    </citation>
    <scope>NUCLEOTIDE SEQUENCE</scope>
    <source>
        <strain evidence="6">C-17</strain>
    </source>
</reference>
<feature type="chain" id="PRO_5040250208" evidence="4">
    <location>
        <begin position="25"/>
        <end position="495"/>
    </location>
</feature>
<evidence type="ECO:0000259" key="5">
    <source>
        <dbReference type="Pfam" id="PF18962"/>
    </source>
</evidence>
<dbReference type="InterPro" id="IPR052574">
    <property type="entry name" value="CDIRP"/>
</dbReference>
<dbReference type="PANTHER" id="PTHR47566:SF1">
    <property type="entry name" value="PROTEIN NUD1"/>
    <property type="match status" value="1"/>
</dbReference>
<proteinExistence type="predicted"/>
<dbReference type="GO" id="GO:0035591">
    <property type="term" value="F:signaling adaptor activity"/>
    <property type="evidence" value="ECO:0007669"/>
    <property type="project" value="TreeGrafter"/>
</dbReference>
<evidence type="ECO:0000313" key="7">
    <source>
        <dbReference type="Proteomes" id="UP001108025"/>
    </source>
</evidence>
<keyword evidence="1" id="KW-0433">Leucine-rich repeat</keyword>
<feature type="domain" description="Secretion system C-terminal sorting" evidence="5">
    <location>
        <begin position="425"/>
        <end position="493"/>
    </location>
</feature>
<dbReference type="EMBL" id="JAJNAY010000001">
    <property type="protein sequence ID" value="MCD1116805.1"/>
    <property type="molecule type" value="Genomic_DNA"/>
</dbReference>
<dbReference type="SUPFAM" id="SSF52058">
    <property type="entry name" value="L domain-like"/>
    <property type="match status" value="2"/>
</dbReference>
<dbReference type="AlphaFoldDB" id="A0A9Q3YYP0"/>
<protein>
    <submittedName>
        <fullName evidence="6">T9SS type A sorting domain-containing protein</fullName>
    </submittedName>
</protein>
<organism evidence="6 7">
    <name type="scientific">Chryseobacterium turcicum</name>
    <dbReference type="NCBI Taxonomy" id="2898076"/>
    <lineage>
        <taxon>Bacteria</taxon>
        <taxon>Pseudomonadati</taxon>
        <taxon>Bacteroidota</taxon>
        <taxon>Flavobacteriia</taxon>
        <taxon>Flavobacteriales</taxon>
        <taxon>Weeksellaceae</taxon>
        <taxon>Chryseobacterium group</taxon>
        <taxon>Chryseobacterium</taxon>
    </lineage>
</organism>
<sequence>MKSKIYFLLFLTSFSLVLSQNINFADVNFKNALLPFQDVNGDGQISLSEAQNTTAINIDNNQNITNLGGIEHYPNLTILMINNNPITAPLNLSQNIQLQNIRLGFGTAVTSVDLTGLTQLKYLSIGVAPNTSINVFNKPLLEEIIIGGTLMGGLSAIDVSQNPLLKKLWINDNNLTSINVTQNPVLEELVLQKATSIPTSISTLNVAQNPLLTIIAVSGHSLLPSIDVSINLALERLFTGGTAITSLNLTNNSLLKFLDITNNNFAGGINLSHQPLLEEFQASAAHLPALDLSSNLNLKTLGITNNYIPTINVSHLSQLRMFLAGNNLFTSLDLSNNPSLVYIDFMGNQLMKYINLKNGFNQNIIWQTNYNYQFMPQLTGICVDNPTSIYGNKVKVAVGNNVLVTSNCSLLSTQEALQKNLSLKVFPNPTDNILYVETQEKLIDYSIFSMSGQKISADIFRNNEKNVNVKNLLQGNYIIQIKTNRQTYTSKIVKK</sequence>
<keyword evidence="3" id="KW-0677">Repeat</keyword>
<feature type="signal peptide" evidence="4">
    <location>
        <begin position="1"/>
        <end position="24"/>
    </location>
</feature>
<keyword evidence="2 4" id="KW-0732">Signal</keyword>
<dbReference type="Pfam" id="PF18962">
    <property type="entry name" value="Por_Secre_tail"/>
    <property type="match status" value="1"/>
</dbReference>
<evidence type="ECO:0000256" key="3">
    <source>
        <dbReference type="ARBA" id="ARBA00022737"/>
    </source>
</evidence>
<evidence type="ECO:0000256" key="1">
    <source>
        <dbReference type="ARBA" id="ARBA00022614"/>
    </source>
</evidence>
<evidence type="ECO:0000256" key="4">
    <source>
        <dbReference type="SAM" id="SignalP"/>
    </source>
</evidence>
<accession>A0A9Q3YYP0</accession>